<gene>
    <name evidence="1" type="ORF">CHS0354_019368</name>
</gene>
<reference evidence="1" key="3">
    <citation type="submission" date="2023-05" db="EMBL/GenBank/DDBJ databases">
        <authorList>
            <person name="Smith C.H."/>
        </authorList>
    </citation>
    <scope>NUCLEOTIDE SEQUENCE</scope>
    <source>
        <strain evidence="1">CHS0354</strain>
        <tissue evidence="1">Mantle</tissue>
    </source>
</reference>
<evidence type="ECO:0000313" key="2">
    <source>
        <dbReference type="Proteomes" id="UP001195483"/>
    </source>
</evidence>
<reference evidence="1" key="2">
    <citation type="journal article" date="2021" name="Genome Biol. Evol.">
        <title>Developing a high-quality reference genome for a parasitic bivalve with doubly uniparental inheritance (Bivalvia: Unionida).</title>
        <authorList>
            <person name="Smith C.H."/>
        </authorList>
    </citation>
    <scope>NUCLEOTIDE SEQUENCE</scope>
    <source>
        <strain evidence="1">CHS0354</strain>
        <tissue evidence="1">Mantle</tissue>
    </source>
</reference>
<dbReference type="EMBL" id="JAEAOA010001195">
    <property type="protein sequence ID" value="KAK3592103.1"/>
    <property type="molecule type" value="Genomic_DNA"/>
</dbReference>
<organism evidence="1 2">
    <name type="scientific">Potamilus streckersoni</name>
    <dbReference type="NCBI Taxonomy" id="2493646"/>
    <lineage>
        <taxon>Eukaryota</taxon>
        <taxon>Metazoa</taxon>
        <taxon>Spiralia</taxon>
        <taxon>Lophotrochozoa</taxon>
        <taxon>Mollusca</taxon>
        <taxon>Bivalvia</taxon>
        <taxon>Autobranchia</taxon>
        <taxon>Heteroconchia</taxon>
        <taxon>Palaeoheterodonta</taxon>
        <taxon>Unionida</taxon>
        <taxon>Unionoidea</taxon>
        <taxon>Unionidae</taxon>
        <taxon>Ambleminae</taxon>
        <taxon>Lampsilini</taxon>
        <taxon>Potamilus</taxon>
    </lineage>
</organism>
<keyword evidence="2" id="KW-1185">Reference proteome</keyword>
<accession>A0AAE0SIJ6</accession>
<comment type="caution">
    <text evidence="1">The sequence shown here is derived from an EMBL/GenBank/DDBJ whole genome shotgun (WGS) entry which is preliminary data.</text>
</comment>
<sequence>MSSGRFDTDRLILVDDMIREYGCPCLFQRAFSEDDEGDAEYPQFTTEATGAIGKIEKITSLQTAKIRILHDGSMGDGRCSRNPVERSSFEGCEINIPVGCPIRVTRSDNKKEYSSISQVIWNLYCYLTNKNVIKD</sequence>
<evidence type="ECO:0000313" key="1">
    <source>
        <dbReference type="EMBL" id="KAK3592103.1"/>
    </source>
</evidence>
<name>A0AAE0SIJ6_9BIVA</name>
<protein>
    <submittedName>
        <fullName evidence="1">Uncharacterized protein</fullName>
    </submittedName>
</protein>
<proteinExistence type="predicted"/>
<reference evidence="1" key="1">
    <citation type="journal article" date="2021" name="Genome Biol. Evol.">
        <title>A High-Quality Reference Genome for a Parasitic Bivalve with Doubly Uniparental Inheritance (Bivalvia: Unionida).</title>
        <authorList>
            <person name="Smith C.H."/>
        </authorList>
    </citation>
    <scope>NUCLEOTIDE SEQUENCE</scope>
    <source>
        <strain evidence="1">CHS0354</strain>
    </source>
</reference>
<dbReference type="AlphaFoldDB" id="A0AAE0SIJ6"/>
<dbReference type="Proteomes" id="UP001195483">
    <property type="component" value="Unassembled WGS sequence"/>
</dbReference>